<name>A0A4S3JL14_9EURO</name>
<dbReference type="EMBL" id="QUQM01000002">
    <property type="protein sequence ID" value="KAA8651827.1"/>
    <property type="molecule type" value="Genomic_DNA"/>
</dbReference>
<dbReference type="Proteomes" id="UP000324241">
    <property type="component" value="Unassembled WGS sequence"/>
</dbReference>
<feature type="compositionally biased region" description="Polar residues" evidence="1">
    <location>
        <begin position="14"/>
        <end position="26"/>
    </location>
</feature>
<dbReference type="AlphaFoldDB" id="A0A4S3JL14"/>
<evidence type="ECO:0000256" key="1">
    <source>
        <dbReference type="SAM" id="MobiDB-lite"/>
    </source>
</evidence>
<comment type="caution">
    <text evidence="3">The sequence shown here is derived from an EMBL/GenBank/DDBJ whole genome shotgun (WGS) entry which is preliminary data.</text>
</comment>
<dbReference type="STRING" id="1220188.A0A4S3JL14"/>
<dbReference type="OrthoDB" id="21214at2759"/>
<feature type="compositionally biased region" description="Basic residues" evidence="1">
    <location>
        <begin position="106"/>
        <end position="115"/>
    </location>
</feature>
<protein>
    <submittedName>
        <fullName evidence="3">Uncharacterized protein</fullName>
    </submittedName>
</protein>
<organism evidence="3 4">
    <name type="scientific">Aspergillus tanneri</name>
    <dbReference type="NCBI Taxonomy" id="1220188"/>
    <lineage>
        <taxon>Eukaryota</taxon>
        <taxon>Fungi</taxon>
        <taxon>Dikarya</taxon>
        <taxon>Ascomycota</taxon>
        <taxon>Pezizomycotina</taxon>
        <taxon>Eurotiomycetes</taxon>
        <taxon>Eurotiomycetidae</taxon>
        <taxon>Eurotiales</taxon>
        <taxon>Aspergillaceae</taxon>
        <taxon>Aspergillus</taxon>
        <taxon>Aspergillus subgen. Circumdati</taxon>
    </lineage>
</organism>
<evidence type="ECO:0000313" key="3">
    <source>
        <dbReference type="EMBL" id="THC96162.1"/>
    </source>
</evidence>
<feature type="compositionally biased region" description="Polar residues" evidence="1">
    <location>
        <begin position="91"/>
        <end position="100"/>
    </location>
</feature>
<dbReference type="RefSeq" id="XP_033431188.1">
    <property type="nucleotide sequence ID" value="XM_033565431.1"/>
</dbReference>
<keyword evidence="4" id="KW-1185">Reference proteome</keyword>
<feature type="region of interest" description="Disordered" evidence="1">
    <location>
        <begin position="1"/>
        <end position="48"/>
    </location>
</feature>
<feature type="region of interest" description="Disordered" evidence="1">
    <location>
        <begin position="67"/>
        <end position="115"/>
    </location>
</feature>
<dbReference type="PANTHER" id="PTHR39472">
    <property type="entry name" value="EXPRESSED PROTEIN"/>
    <property type="match status" value="1"/>
</dbReference>
<dbReference type="GeneID" id="54323427"/>
<proteinExistence type="predicted"/>
<feature type="compositionally biased region" description="Low complexity" evidence="1">
    <location>
        <begin position="39"/>
        <end position="48"/>
    </location>
</feature>
<dbReference type="PANTHER" id="PTHR39472:SF1">
    <property type="entry name" value="EXPRESSED PROTEIN"/>
    <property type="match status" value="1"/>
</dbReference>
<dbReference type="Proteomes" id="UP000308092">
    <property type="component" value="Unassembled WGS sequence"/>
</dbReference>
<feature type="region of interest" description="Disordered" evidence="1">
    <location>
        <begin position="173"/>
        <end position="211"/>
    </location>
</feature>
<accession>A0A4S3JL14</accession>
<feature type="compositionally biased region" description="Polar residues" evidence="1">
    <location>
        <begin position="173"/>
        <end position="184"/>
    </location>
</feature>
<sequence>MEIRAVDETRRSTSETPTLPSQSSSDCRPLPFPALAPETTTPLNNPSLTTTTTITATSNSNITTAIDTASHTTPPTNHLLETETPRESGTIDASTPSPTSKAPFVRGHRRRSTHVTRRELEKFRKDILGLEPPEFDFEHDKSTGARNPSLDPQLESLNRAFDDAAMSLNNSGGMTNSSPGSSMFGSYVESSPGPRQPMPPSMSHAPGQANGAGMAGMNAGIPMNAGHQMDLHQLYDMVLELSEVLKNNREMTKSIVSSADEIMRRSSSEGASPNLQQVNGEITASRIAELERALAKERRTVEVLKNEQLENTKLIGEYEAAVGTMVEQIRNYCQNNNMNYLAQKRHYNNLLQAERDAHLESRLDRDYWHAQTMRCAEMIRTAYRLRCEEEELPIHVIAGLQNEVRAYRNALGMEPEKPEEEYGWEILKDVPGNLE</sequence>
<feature type="compositionally biased region" description="Basic and acidic residues" evidence="1">
    <location>
        <begin position="1"/>
        <end position="13"/>
    </location>
</feature>
<feature type="compositionally biased region" description="Polar residues" evidence="1">
    <location>
        <begin position="67"/>
        <end position="76"/>
    </location>
</feature>
<reference evidence="3 4" key="1">
    <citation type="submission" date="2019-03" db="EMBL/GenBank/DDBJ databases">
        <title>The genome sequence of a newly discovered highly antifungal drug resistant Aspergillus species, Aspergillus tanneri NIH 1004.</title>
        <authorList>
            <person name="Mounaud S."/>
            <person name="Singh I."/>
            <person name="Joardar V."/>
            <person name="Pakala S."/>
            <person name="Pakala S."/>
            <person name="Venepally P."/>
            <person name="Hoover J."/>
            <person name="Nierman W."/>
            <person name="Chung J."/>
            <person name="Losada L."/>
        </authorList>
    </citation>
    <scope>NUCLEOTIDE SEQUENCE [LARGE SCALE GENOMIC DNA]</scope>
    <source>
        <strain evidence="3 4">NIH1004</strain>
    </source>
</reference>
<evidence type="ECO:0000313" key="4">
    <source>
        <dbReference type="Proteomes" id="UP000308092"/>
    </source>
</evidence>
<reference evidence="2 5" key="2">
    <citation type="submission" date="2019-08" db="EMBL/GenBank/DDBJ databases">
        <title>The genome sequence of a newly discovered highly antifungal drug resistant Aspergillus species, Aspergillus tanneri NIH 1004.</title>
        <authorList>
            <person name="Mounaud S."/>
            <person name="Singh I."/>
            <person name="Joardar V."/>
            <person name="Pakala S."/>
            <person name="Pakala S."/>
            <person name="Venepally P."/>
            <person name="Chung J.K."/>
            <person name="Losada L."/>
            <person name="Nierman W.C."/>
        </authorList>
    </citation>
    <scope>NUCLEOTIDE SEQUENCE [LARGE SCALE GENOMIC DNA]</scope>
    <source>
        <strain evidence="2 5">NIH1004</strain>
    </source>
</reference>
<evidence type="ECO:0000313" key="5">
    <source>
        <dbReference type="Proteomes" id="UP000324241"/>
    </source>
</evidence>
<dbReference type="VEuPathDB" id="FungiDB:EYZ11_004383"/>
<dbReference type="EMBL" id="SOSA01000126">
    <property type="protein sequence ID" value="THC96162.1"/>
    <property type="molecule type" value="Genomic_DNA"/>
</dbReference>
<evidence type="ECO:0000313" key="2">
    <source>
        <dbReference type="EMBL" id="KAA8651827.1"/>
    </source>
</evidence>
<gene>
    <name evidence="2" type="ORF">ATNIH1004_000725</name>
    <name evidence="3" type="ORF">EYZ11_004383</name>
</gene>